<feature type="region of interest" description="Disordered" evidence="2">
    <location>
        <begin position="473"/>
        <end position="496"/>
    </location>
</feature>
<dbReference type="NCBIfam" id="TIGR01630">
    <property type="entry name" value="psiM2_ORF9"/>
    <property type="match status" value="1"/>
</dbReference>
<dbReference type="InterPro" id="IPR035421">
    <property type="entry name" value="Terminase_6C"/>
</dbReference>
<dbReference type="EMBL" id="JAOWKW010000024">
    <property type="protein sequence ID" value="MCV2880388.1"/>
    <property type="molecule type" value="Genomic_DNA"/>
</dbReference>
<dbReference type="Gene3D" id="3.40.50.300">
    <property type="entry name" value="P-loop containing nucleotide triphosphate hydrolases"/>
    <property type="match status" value="1"/>
</dbReference>
<protein>
    <submittedName>
        <fullName evidence="4">Phage terminase large subunit</fullName>
    </submittedName>
</protein>
<reference evidence="4 5" key="1">
    <citation type="submission" date="2022-10" db="EMBL/GenBank/DDBJ databases">
        <title>Sinirhodobacter sp. nov., isolated from ocean surface sediments.</title>
        <authorList>
            <person name="He W."/>
            <person name="Wang L."/>
            <person name="Zhang D.-F."/>
        </authorList>
    </citation>
    <scope>NUCLEOTIDE SEQUENCE [LARGE SCALE GENOMIC DNA]</scope>
    <source>
        <strain evidence="4 5">WL0115</strain>
    </source>
</reference>
<dbReference type="Pfam" id="PF17289">
    <property type="entry name" value="Terminase_6C"/>
    <property type="match status" value="1"/>
</dbReference>
<feature type="domain" description="Terminase large subunit gp17-like C-terminal" evidence="3">
    <location>
        <begin position="317"/>
        <end position="458"/>
    </location>
</feature>
<dbReference type="InterPro" id="IPR006517">
    <property type="entry name" value="Phage_terminase_lsu-like_C"/>
</dbReference>
<evidence type="ECO:0000313" key="4">
    <source>
        <dbReference type="EMBL" id="MCV2880388.1"/>
    </source>
</evidence>
<evidence type="ECO:0000313" key="5">
    <source>
        <dbReference type="Proteomes" id="UP001526166"/>
    </source>
</evidence>
<evidence type="ECO:0000259" key="3">
    <source>
        <dbReference type="Pfam" id="PF17289"/>
    </source>
</evidence>
<dbReference type="Proteomes" id="UP001526166">
    <property type="component" value="Unassembled WGS sequence"/>
</dbReference>
<gene>
    <name evidence="4" type="primary">terL</name>
    <name evidence="4" type="ORF">OE699_16305</name>
</gene>
<proteinExistence type="predicted"/>
<accession>A0ABT3A302</accession>
<comment type="caution">
    <text evidence="4">The sequence shown here is derived from an EMBL/GenBank/DDBJ whole genome shotgun (WGS) entry which is preliminary data.</text>
</comment>
<name>A0ABT3A302_9RHOB</name>
<evidence type="ECO:0000256" key="2">
    <source>
        <dbReference type="SAM" id="MobiDB-lite"/>
    </source>
</evidence>
<organism evidence="4 5">
    <name type="scientific">Sedimentimonas flavescens</name>
    <dbReference type="NCBI Taxonomy" id="2851012"/>
    <lineage>
        <taxon>Bacteria</taxon>
        <taxon>Pseudomonadati</taxon>
        <taxon>Pseudomonadota</taxon>
        <taxon>Alphaproteobacteria</taxon>
        <taxon>Rhodobacterales</taxon>
        <taxon>Rhodobacter group</taxon>
        <taxon>Sedimentimonas</taxon>
    </lineage>
</organism>
<keyword evidence="1" id="KW-1188">Viral release from host cell</keyword>
<keyword evidence="5" id="KW-1185">Reference proteome</keyword>
<dbReference type="InterPro" id="IPR027417">
    <property type="entry name" value="P-loop_NTPase"/>
</dbReference>
<dbReference type="RefSeq" id="WP_263848675.1">
    <property type="nucleotide sequence ID" value="NZ_JAOWKW010000024.1"/>
</dbReference>
<dbReference type="Gene3D" id="3.30.420.240">
    <property type="match status" value="1"/>
</dbReference>
<sequence>MQDRKNLSIRQLADVGCRQNLYLFLVGAFEVLHPGKKLMPAPYLEAMCFALQEVINGRSPRLMISIAPRHLKSVCGSVLFPAFLLGHRPETKVMVVSYGGELAREQAVLFRRLIASRFYQRLFPSMRIDPRHTRVDHLKTTRGGSRHAVSLGGSVTGFGADVIVIDDLAKASDVQSETIREQARLFFDESLFSRLDNKRDARIVSIQQRLHEDDFAAYLLEKGTFHHLCLPSIAERRTEYALFGGRIWIRELGDILSPEREPKAVLEQIRKEIGAYAFRAQYQQDPAPGLGEFLSMDDLHLVDEIPDPERIVRYVQSWDTAVKDGPRCDYSAGLTFGWHDGEERWYLMDVIRERLKFPELLDRIRAARRQWRSDRVLIESSNLGIGALDVLRKEVSGVFLPVIPTDGKVDRFVRQTDWIRSGQLVIPTNMPWFDAFRRELLQFPKSAHDDQVDALTQFAAHMRRKQGTYLDTVPETGQRLGNYRPSRPRREDRMQF</sequence>
<evidence type="ECO:0000256" key="1">
    <source>
        <dbReference type="ARBA" id="ARBA00022612"/>
    </source>
</evidence>